<sequence>MGMERKLKQKENLPKIGLSPSEMIFTLIITCGFLDTMISFASQQNLVTSPSPSPSPPPPPPEDINGGGGNGGDENGGGGNGGNGGNENGGGGNGRNHGGRE</sequence>
<dbReference type="Proteomes" id="UP001060215">
    <property type="component" value="Chromosome 1"/>
</dbReference>
<evidence type="ECO:0000313" key="1">
    <source>
        <dbReference type="EMBL" id="KAI8031872.1"/>
    </source>
</evidence>
<proteinExistence type="predicted"/>
<protein>
    <submittedName>
        <fullName evidence="1">Uncharacterized protein</fullName>
    </submittedName>
</protein>
<gene>
    <name evidence="1" type="ORF">LOK49_LG01G01265</name>
</gene>
<comment type="caution">
    <text evidence="1">The sequence shown here is derived from an EMBL/GenBank/DDBJ whole genome shotgun (WGS) entry which is preliminary data.</text>
</comment>
<keyword evidence="2" id="KW-1185">Reference proteome</keyword>
<evidence type="ECO:0000313" key="2">
    <source>
        <dbReference type="Proteomes" id="UP001060215"/>
    </source>
</evidence>
<organism evidence="1 2">
    <name type="scientific">Camellia lanceoleosa</name>
    <dbReference type="NCBI Taxonomy" id="1840588"/>
    <lineage>
        <taxon>Eukaryota</taxon>
        <taxon>Viridiplantae</taxon>
        <taxon>Streptophyta</taxon>
        <taxon>Embryophyta</taxon>
        <taxon>Tracheophyta</taxon>
        <taxon>Spermatophyta</taxon>
        <taxon>Magnoliopsida</taxon>
        <taxon>eudicotyledons</taxon>
        <taxon>Gunneridae</taxon>
        <taxon>Pentapetalae</taxon>
        <taxon>asterids</taxon>
        <taxon>Ericales</taxon>
        <taxon>Theaceae</taxon>
        <taxon>Camellia</taxon>
    </lineage>
</organism>
<accession>A0ACC0J3R3</accession>
<dbReference type="EMBL" id="CM045758">
    <property type="protein sequence ID" value="KAI8031872.1"/>
    <property type="molecule type" value="Genomic_DNA"/>
</dbReference>
<name>A0ACC0J3R3_9ERIC</name>
<reference evidence="1 2" key="1">
    <citation type="journal article" date="2022" name="Plant J.">
        <title>Chromosome-level genome of Camellia lanceoleosa provides a valuable resource for understanding genome evolution and self-incompatibility.</title>
        <authorList>
            <person name="Gong W."/>
            <person name="Xiao S."/>
            <person name="Wang L."/>
            <person name="Liao Z."/>
            <person name="Chang Y."/>
            <person name="Mo W."/>
            <person name="Hu G."/>
            <person name="Li W."/>
            <person name="Zhao G."/>
            <person name="Zhu H."/>
            <person name="Hu X."/>
            <person name="Ji K."/>
            <person name="Xiang X."/>
            <person name="Song Q."/>
            <person name="Yuan D."/>
            <person name="Jin S."/>
            <person name="Zhang L."/>
        </authorList>
    </citation>
    <scope>NUCLEOTIDE SEQUENCE [LARGE SCALE GENOMIC DNA]</scope>
    <source>
        <strain evidence="1">SQ_2022a</strain>
    </source>
</reference>